<comment type="cofactor">
    <cofactor evidence="6">
        <name>a divalent metal cation</name>
        <dbReference type="ChEBI" id="CHEBI:60240"/>
    </cofactor>
</comment>
<protein>
    <recommendedName>
        <fullName evidence="6">NAD kinase</fullName>
        <ecNumber evidence="6">2.7.1.23</ecNumber>
    </recommendedName>
    <alternativeName>
        <fullName evidence="6">ATP-dependent NAD kinase</fullName>
    </alternativeName>
</protein>
<dbReference type="GO" id="GO:0005737">
    <property type="term" value="C:cytoplasm"/>
    <property type="evidence" value="ECO:0007669"/>
    <property type="project" value="UniProtKB-SubCell"/>
</dbReference>
<keyword evidence="2 6" id="KW-0418">Kinase</keyword>
<keyword evidence="6" id="KW-0067">ATP-binding</keyword>
<evidence type="ECO:0000256" key="1">
    <source>
        <dbReference type="ARBA" id="ARBA00022679"/>
    </source>
</evidence>
<feature type="binding site" evidence="6">
    <location>
        <position position="155"/>
    </location>
    <ligand>
        <name>NAD(+)</name>
        <dbReference type="ChEBI" id="CHEBI:57540"/>
    </ligand>
</feature>
<dbReference type="HAMAP" id="MF_00361">
    <property type="entry name" value="NAD_kinase"/>
    <property type="match status" value="1"/>
</dbReference>
<dbReference type="GO" id="GO:0003951">
    <property type="term" value="F:NAD+ kinase activity"/>
    <property type="evidence" value="ECO:0007669"/>
    <property type="project" value="UniProtKB-UniRule"/>
</dbReference>
<feature type="binding site" evidence="6">
    <location>
        <position position="58"/>
    </location>
    <ligand>
        <name>NAD(+)</name>
        <dbReference type="ChEBI" id="CHEBI:57540"/>
    </ligand>
</feature>
<dbReference type="EC" id="2.7.1.23" evidence="6"/>
<evidence type="ECO:0000256" key="6">
    <source>
        <dbReference type="HAMAP-Rule" id="MF_00361"/>
    </source>
</evidence>
<dbReference type="GO" id="GO:0019674">
    <property type="term" value="P:NAD+ metabolic process"/>
    <property type="evidence" value="ECO:0007669"/>
    <property type="project" value="InterPro"/>
</dbReference>
<comment type="function">
    <text evidence="6">Involved in the regulation of the intracellular balance of NAD and NADP, and is a key enzyme in the biosynthesis of NADP. Catalyzes specifically the phosphorylation on 2'-hydroxyl of the adenosine moiety of NAD to yield NADP.</text>
</comment>
<dbReference type="Pfam" id="PF01513">
    <property type="entry name" value="NAD_kinase"/>
    <property type="match status" value="1"/>
</dbReference>
<sequence length="274" mass="30294">MKVGVFCNKQTKKFIPIRDGLVKALTSRGISYETYYAIEEIGQPDVLIVLGGDGTILKAAIDAGRRGIDLMGVNSGNLGFLTEFEGEQLEKAVDLICGNYDVEERSVLEVRAAGKVFYALNEAVFQRRYEEGADDNVIEISAYIDGKKVDGFVGDGIIVSTPTGSTAYSLSAGGPILTPEIRAFILTPICAHSLHNRPIVYSNESEMRVDLSEAENKASLFCDGKFCGAFGRNDEIFVRRADFAVRFVKSKDNNFFDKLLFKLNKWSGQRRERS</sequence>
<evidence type="ECO:0000313" key="7">
    <source>
        <dbReference type="EMBL" id="HIZ03631.1"/>
    </source>
</evidence>
<evidence type="ECO:0000256" key="3">
    <source>
        <dbReference type="ARBA" id="ARBA00022857"/>
    </source>
</evidence>
<proteinExistence type="inferred from homology"/>
<keyword evidence="1 6" id="KW-0808">Transferase</keyword>
<evidence type="ECO:0000256" key="2">
    <source>
        <dbReference type="ARBA" id="ARBA00022777"/>
    </source>
</evidence>
<dbReference type="InterPro" id="IPR017437">
    <property type="entry name" value="ATP-NAD_kinase_PpnK-typ_C"/>
</dbReference>
<name>A0A9D2IDE1_9FIRM</name>
<dbReference type="GO" id="GO:0051287">
    <property type="term" value="F:NAD binding"/>
    <property type="evidence" value="ECO:0007669"/>
    <property type="project" value="UniProtKB-ARBA"/>
</dbReference>
<dbReference type="Gene3D" id="3.40.50.10330">
    <property type="entry name" value="Probable inorganic polyphosphate/atp-NAD kinase, domain 1"/>
    <property type="match status" value="1"/>
</dbReference>
<keyword evidence="3 6" id="KW-0521">NADP</keyword>
<evidence type="ECO:0000313" key="8">
    <source>
        <dbReference type="Proteomes" id="UP000824132"/>
    </source>
</evidence>
<comment type="caution">
    <text evidence="7">The sequence shown here is derived from an EMBL/GenBank/DDBJ whole genome shotgun (WGS) entry which is preliminary data.</text>
</comment>
<comment type="similarity">
    <text evidence="6">Belongs to the NAD kinase family.</text>
</comment>
<feature type="active site" description="Proton acceptor" evidence="6">
    <location>
        <position position="53"/>
    </location>
</feature>
<dbReference type="GO" id="GO:0046872">
    <property type="term" value="F:metal ion binding"/>
    <property type="evidence" value="ECO:0007669"/>
    <property type="project" value="UniProtKB-UniRule"/>
</dbReference>
<reference evidence="7" key="2">
    <citation type="submission" date="2021-04" db="EMBL/GenBank/DDBJ databases">
        <authorList>
            <person name="Gilroy R."/>
        </authorList>
    </citation>
    <scope>NUCLEOTIDE SEQUENCE</scope>
    <source>
        <strain evidence="7">CHK187-5294</strain>
    </source>
</reference>
<dbReference type="Proteomes" id="UP000824132">
    <property type="component" value="Unassembled WGS sequence"/>
</dbReference>
<dbReference type="GO" id="GO:0005524">
    <property type="term" value="F:ATP binding"/>
    <property type="evidence" value="ECO:0007669"/>
    <property type="project" value="UniProtKB-KW"/>
</dbReference>
<comment type="catalytic activity">
    <reaction evidence="5 6">
        <text>NAD(+) + ATP = ADP + NADP(+) + H(+)</text>
        <dbReference type="Rhea" id="RHEA:18629"/>
        <dbReference type="ChEBI" id="CHEBI:15378"/>
        <dbReference type="ChEBI" id="CHEBI:30616"/>
        <dbReference type="ChEBI" id="CHEBI:57540"/>
        <dbReference type="ChEBI" id="CHEBI:58349"/>
        <dbReference type="ChEBI" id="CHEBI:456216"/>
        <dbReference type="EC" id="2.7.1.23"/>
    </reaction>
</comment>
<dbReference type="Gene3D" id="2.60.200.30">
    <property type="entry name" value="Probable inorganic polyphosphate/atp-NAD kinase, domain 2"/>
    <property type="match status" value="1"/>
</dbReference>
<comment type="subcellular location">
    <subcellularLocation>
        <location evidence="6">Cytoplasm</location>
    </subcellularLocation>
</comment>
<keyword evidence="6" id="KW-0963">Cytoplasm</keyword>
<dbReference type="AlphaFoldDB" id="A0A9D2IDE1"/>
<keyword evidence="6" id="KW-0547">Nucleotide-binding</keyword>
<dbReference type="EMBL" id="DXCL01000026">
    <property type="protein sequence ID" value="HIZ03631.1"/>
    <property type="molecule type" value="Genomic_DNA"/>
</dbReference>
<keyword evidence="4 6" id="KW-0520">NAD</keyword>
<dbReference type="SUPFAM" id="SSF111331">
    <property type="entry name" value="NAD kinase/diacylglycerol kinase-like"/>
    <property type="match status" value="1"/>
</dbReference>
<dbReference type="GO" id="GO:0006741">
    <property type="term" value="P:NADP+ biosynthetic process"/>
    <property type="evidence" value="ECO:0007669"/>
    <property type="project" value="UniProtKB-UniRule"/>
</dbReference>
<organism evidence="7 8">
    <name type="scientific">Candidatus Borkfalkia avistercoris</name>
    <dbReference type="NCBI Taxonomy" id="2838504"/>
    <lineage>
        <taxon>Bacteria</taxon>
        <taxon>Bacillati</taxon>
        <taxon>Bacillota</taxon>
        <taxon>Clostridia</taxon>
        <taxon>Christensenellales</taxon>
        <taxon>Christensenellaceae</taxon>
        <taxon>Candidatus Borkfalkia</taxon>
    </lineage>
</organism>
<dbReference type="InterPro" id="IPR016064">
    <property type="entry name" value="NAD/diacylglycerol_kinase_sf"/>
</dbReference>
<dbReference type="PANTHER" id="PTHR20275:SF0">
    <property type="entry name" value="NAD KINASE"/>
    <property type="match status" value="1"/>
</dbReference>
<dbReference type="InterPro" id="IPR017438">
    <property type="entry name" value="ATP-NAD_kinase_N"/>
</dbReference>
<evidence type="ECO:0000256" key="4">
    <source>
        <dbReference type="ARBA" id="ARBA00023027"/>
    </source>
</evidence>
<feature type="binding site" evidence="6">
    <location>
        <begin position="166"/>
        <end position="171"/>
    </location>
    <ligand>
        <name>NAD(+)</name>
        <dbReference type="ChEBI" id="CHEBI:57540"/>
    </ligand>
</feature>
<gene>
    <name evidence="6" type="primary">nadK</name>
    <name evidence="7" type="ORF">H9727_05025</name>
</gene>
<dbReference type="PANTHER" id="PTHR20275">
    <property type="entry name" value="NAD KINASE"/>
    <property type="match status" value="1"/>
</dbReference>
<evidence type="ECO:0000256" key="5">
    <source>
        <dbReference type="ARBA" id="ARBA00047925"/>
    </source>
</evidence>
<comment type="caution">
    <text evidence="6">Lacks conserved residue(s) required for the propagation of feature annotation.</text>
</comment>
<reference evidence="7" key="1">
    <citation type="journal article" date="2021" name="PeerJ">
        <title>Extensive microbial diversity within the chicken gut microbiome revealed by metagenomics and culture.</title>
        <authorList>
            <person name="Gilroy R."/>
            <person name="Ravi A."/>
            <person name="Getino M."/>
            <person name="Pursley I."/>
            <person name="Horton D.L."/>
            <person name="Alikhan N.F."/>
            <person name="Baker D."/>
            <person name="Gharbi K."/>
            <person name="Hall N."/>
            <person name="Watson M."/>
            <person name="Adriaenssens E.M."/>
            <person name="Foster-Nyarko E."/>
            <person name="Jarju S."/>
            <person name="Secka A."/>
            <person name="Antonio M."/>
            <person name="Oren A."/>
            <person name="Chaudhuri R.R."/>
            <person name="La Ragione R."/>
            <person name="Hildebrand F."/>
            <person name="Pallen M.J."/>
        </authorList>
    </citation>
    <scope>NUCLEOTIDE SEQUENCE</scope>
    <source>
        <strain evidence="7">CHK187-5294</strain>
    </source>
</reference>
<dbReference type="InterPro" id="IPR002504">
    <property type="entry name" value="NADK"/>
</dbReference>
<accession>A0A9D2IDE1</accession>
<dbReference type="Pfam" id="PF20143">
    <property type="entry name" value="NAD_kinase_C"/>
    <property type="match status" value="1"/>
</dbReference>
<feature type="binding site" evidence="6">
    <location>
        <begin position="53"/>
        <end position="54"/>
    </location>
    <ligand>
        <name>NAD(+)</name>
        <dbReference type="ChEBI" id="CHEBI:57540"/>
    </ligand>
</feature>
<feature type="binding site" evidence="6">
    <location>
        <begin position="121"/>
        <end position="122"/>
    </location>
    <ligand>
        <name>NAD(+)</name>
        <dbReference type="ChEBI" id="CHEBI:57540"/>
    </ligand>
</feature>